<organism evidence="1 2">
    <name type="scientific">Lachnobacterium bovis</name>
    <dbReference type="NCBI Taxonomy" id="140626"/>
    <lineage>
        <taxon>Bacteria</taxon>
        <taxon>Bacillati</taxon>
        <taxon>Bacillota</taxon>
        <taxon>Clostridia</taxon>
        <taxon>Lachnospirales</taxon>
        <taxon>Lachnospiraceae</taxon>
        <taxon>Lachnobacterium</taxon>
    </lineage>
</organism>
<sequence>MKEILKNKKVVAGVMAAVVIIGATGTYAFYKTQTETVANTFKTGPIKTEIEEEFEGSVQPEATVKKTPRVKNTGSLIAFVRVRVFPSPDIVDYVGSAENNEVAEDKIGLLSGEWSDRAFNVATCQNNQYKSLLGRDENAIYGEPDSESEDKIGWIYSDGYYYFNRPIKPGESTEKLFSGVKIGKNVKDNFDVTVSQESVAASKYKAVKVYDLEKIKSEFEAAEKNQD</sequence>
<gene>
    <name evidence="1" type="ORF">SAMN02910429_01613</name>
</gene>
<dbReference type="InterPro" id="IPR024008">
    <property type="entry name" value="BsaA"/>
</dbReference>
<protein>
    <submittedName>
        <fullName evidence="1">Alternate signal-mediated exported protein, CPF_0494 family</fullName>
    </submittedName>
</protein>
<dbReference type="NCBIfam" id="TIGR04090">
    <property type="entry name" value="exp_by_SipW_IV"/>
    <property type="match status" value="1"/>
</dbReference>
<dbReference type="RefSeq" id="WP_022748324.1">
    <property type="nucleotide sequence ID" value="NZ_FOGW01000016.1"/>
</dbReference>
<name>A0A1H9TG11_9FIRM</name>
<proteinExistence type="predicted"/>
<accession>A0A1H9TG11</accession>
<keyword evidence="2" id="KW-1185">Reference proteome</keyword>
<reference evidence="2" key="1">
    <citation type="submission" date="2016-10" db="EMBL/GenBank/DDBJ databases">
        <authorList>
            <person name="Varghese N."/>
            <person name="Submissions S."/>
        </authorList>
    </citation>
    <scope>NUCLEOTIDE SEQUENCE [LARGE SCALE GENOMIC DNA]</scope>
    <source>
        <strain evidence="2">S1b</strain>
    </source>
</reference>
<evidence type="ECO:0000313" key="1">
    <source>
        <dbReference type="EMBL" id="SER95759.1"/>
    </source>
</evidence>
<dbReference type="EMBL" id="FOGW01000016">
    <property type="protein sequence ID" value="SER95759.1"/>
    <property type="molecule type" value="Genomic_DNA"/>
</dbReference>
<evidence type="ECO:0000313" key="2">
    <source>
        <dbReference type="Proteomes" id="UP000182471"/>
    </source>
</evidence>
<dbReference type="Proteomes" id="UP000182471">
    <property type="component" value="Unassembled WGS sequence"/>
</dbReference>
<dbReference type="AlphaFoldDB" id="A0A1H9TG11"/>